<proteinExistence type="predicted"/>
<accession>A0A9N9AV72</accession>
<dbReference type="AlphaFoldDB" id="A0A9N9AV72"/>
<organism evidence="1 2">
    <name type="scientific">Cetraspora pellucida</name>
    <dbReference type="NCBI Taxonomy" id="1433469"/>
    <lineage>
        <taxon>Eukaryota</taxon>
        <taxon>Fungi</taxon>
        <taxon>Fungi incertae sedis</taxon>
        <taxon>Mucoromycota</taxon>
        <taxon>Glomeromycotina</taxon>
        <taxon>Glomeromycetes</taxon>
        <taxon>Diversisporales</taxon>
        <taxon>Gigasporaceae</taxon>
        <taxon>Cetraspora</taxon>
    </lineage>
</organism>
<name>A0A9N9AV72_9GLOM</name>
<gene>
    <name evidence="1" type="ORF">CPELLU_LOCUS4345</name>
</gene>
<sequence>MVQGQNKSMNRLDDIIELNNKGHEQACSGIREYKQECSIFWLKNNLKTNFDTHKCSVKIITKVMLSDVEESLPVQLFIEDTHRSLHILSGVEIALKLLAPYNNTSKTDLRYMCKTNQLVTTELKKQGKVIYYQCNDTSISENCSKYYYQLTVSDDIWLQQGQDFIKDEAGYVSPLAFGLSDKENHLII</sequence>
<keyword evidence="2" id="KW-1185">Reference proteome</keyword>
<dbReference type="Proteomes" id="UP000789759">
    <property type="component" value="Unassembled WGS sequence"/>
</dbReference>
<comment type="caution">
    <text evidence="1">The sequence shown here is derived from an EMBL/GenBank/DDBJ whole genome shotgun (WGS) entry which is preliminary data.</text>
</comment>
<protein>
    <submittedName>
        <fullName evidence="1">16574_t:CDS:1</fullName>
    </submittedName>
</protein>
<evidence type="ECO:0000313" key="2">
    <source>
        <dbReference type="Proteomes" id="UP000789759"/>
    </source>
</evidence>
<dbReference type="EMBL" id="CAJVQA010002260">
    <property type="protein sequence ID" value="CAG8542009.1"/>
    <property type="molecule type" value="Genomic_DNA"/>
</dbReference>
<reference evidence="1" key="1">
    <citation type="submission" date="2021-06" db="EMBL/GenBank/DDBJ databases">
        <authorList>
            <person name="Kallberg Y."/>
            <person name="Tangrot J."/>
            <person name="Rosling A."/>
        </authorList>
    </citation>
    <scope>NUCLEOTIDE SEQUENCE</scope>
    <source>
        <strain evidence="1">FL966</strain>
    </source>
</reference>
<evidence type="ECO:0000313" key="1">
    <source>
        <dbReference type="EMBL" id="CAG8542009.1"/>
    </source>
</evidence>